<reference evidence="1" key="1">
    <citation type="submission" date="2023-07" db="EMBL/GenBank/DDBJ databases">
        <title>draft genome sequence of fig (Ficus carica).</title>
        <authorList>
            <person name="Takahashi T."/>
            <person name="Nishimura K."/>
        </authorList>
    </citation>
    <scope>NUCLEOTIDE SEQUENCE</scope>
</reference>
<comment type="caution">
    <text evidence="1">The sequence shown here is derived from an EMBL/GenBank/DDBJ whole genome shotgun (WGS) entry which is preliminary data.</text>
</comment>
<gene>
    <name evidence="1" type="ORF">TIFTF001_031106</name>
</gene>
<protein>
    <submittedName>
        <fullName evidence="1">Uncharacterized protein</fullName>
    </submittedName>
</protein>
<organism evidence="1 2">
    <name type="scientific">Ficus carica</name>
    <name type="common">Common fig</name>
    <dbReference type="NCBI Taxonomy" id="3494"/>
    <lineage>
        <taxon>Eukaryota</taxon>
        <taxon>Viridiplantae</taxon>
        <taxon>Streptophyta</taxon>
        <taxon>Embryophyta</taxon>
        <taxon>Tracheophyta</taxon>
        <taxon>Spermatophyta</taxon>
        <taxon>Magnoliopsida</taxon>
        <taxon>eudicotyledons</taxon>
        <taxon>Gunneridae</taxon>
        <taxon>Pentapetalae</taxon>
        <taxon>rosids</taxon>
        <taxon>fabids</taxon>
        <taxon>Rosales</taxon>
        <taxon>Moraceae</taxon>
        <taxon>Ficeae</taxon>
        <taxon>Ficus</taxon>
    </lineage>
</organism>
<proteinExistence type="predicted"/>
<dbReference type="Proteomes" id="UP001187192">
    <property type="component" value="Unassembled WGS sequence"/>
</dbReference>
<accession>A0AA88DUW9</accession>
<name>A0AA88DUW9_FICCA</name>
<sequence length="64" mass="6830">MFDGSTLGERDVRRYNSSTVKKPSWRLSRILPKLVATVDAGEGFVAIVNGSSTVGSSTVDRGEA</sequence>
<dbReference type="AlphaFoldDB" id="A0AA88DUW9"/>
<evidence type="ECO:0000313" key="1">
    <source>
        <dbReference type="EMBL" id="GMN62023.1"/>
    </source>
</evidence>
<evidence type="ECO:0000313" key="2">
    <source>
        <dbReference type="Proteomes" id="UP001187192"/>
    </source>
</evidence>
<keyword evidence="2" id="KW-1185">Reference proteome</keyword>
<dbReference type="EMBL" id="BTGU01000121">
    <property type="protein sequence ID" value="GMN62023.1"/>
    <property type="molecule type" value="Genomic_DNA"/>
</dbReference>